<dbReference type="OrthoDB" id="191995at2759"/>
<comment type="subcellular location">
    <subcellularLocation>
        <location evidence="1">Mitochondrion</location>
    </subcellularLocation>
</comment>
<proteinExistence type="predicted"/>
<evidence type="ECO:0000256" key="1">
    <source>
        <dbReference type="ARBA" id="ARBA00004173"/>
    </source>
</evidence>
<reference evidence="5 6" key="1">
    <citation type="journal article" date="2015" name="Parasit. Vectors">
        <title>Draft genome of the scabies mite.</title>
        <authorList>
            <person name="Rider S.D.Jr."/>
            <person name="Morgan M.S."/>
            <person name="Arlian L.G."/>
        </authorList>
    </citation>
    <scope>NUCLEOTIDE SEQUENCE [LARGE SCALE GENOMIC DNA]</scope>
    <source>
        <strain evidence="5">Arlian Lab</strain>
    </source>
</reference>
<accession>A0A132A7V8</accession>
<organism evidence="5 6">
    <name type="scientific">Sarcoptes scabiei</name>
    <name type="common">Itch mite</name>
    <name type="synonym">Acarus scabiei</name>
    <dbReference type="NCBI Taxonomy" id="52283"/>
    <lineage>
        <taxon>Eukaryota</taxon>
        <taxon>Metazoa</taxon>
        <taxon>Ecdysozoa</taxon>
        <taxon>Arthropoda</taxon>
        <taxon>Chelicerata</taxon>
        <taxon>Arachnida</taxon>
        <taxon>Acari</taxon>
        <taxon>Acariformes</taxon>
        <taxon>Sarcoptiformes</taxon>
        <taxon>Astigmata</taxon>
        <taxon>Psoroptidia</taxon>
        <taxon>Sarcoptoidea</taxon>
        <taxon>Sarcoptidae</taxon>
        <taxon>Sarcoptinae</taxon>
        <taxon>Sarcoptes</taxon>
    </lineage>
</organism>
<evidence type="ECO:0000313" key="5">
    <source>
        <dbReference type="EMBL" id="KPM07024.1"/>
    </source>
</evidence>
<dbReference type="VEuPathDB" id="VectorBase:SSCA006275"/>
<keyword evidence="3" id="KW-0496">Mitochondrion</keyword>
<dbReference type="InterPro" id="IPR045179">
    <property type="entry name" value="YgfZ/GcvT"/>
</dbReference>
<dbReference type="InterPro" id="IPR017703">
    <property type="entry name" value="YgfZ/GCV_T_CS"/>
</dbReference>
<comment type="caution">
    <text evidence="5">The sequence shown here is derived from an EMBL/GenBank/DDBJ whole genome shotgun (WGS) entry which is preliminary data.</text>
</comment>
<dbReference type="AlphaFoldDB" id="A0A132A7V8"/>
<evidence type="ECO:0000256" key="2">
    <source>
        <dbReference type="ARBA" id="ARBA00022946"/>
    </source>
</evidence>
<dbReference type="GO" id="GO:0016226">
    <property type="term" value="P:iron-sulfur cluster assembly"/>
    <property type="evidence" value="ECO:0007669"/>
    <property type="project" value="TreeGrafter"/>
</dbReference>
<dbReference type="EMBL" id="JXLN01011245">
    <property type="protein sequence ID" value="KPM07024.1"/>
    <property type="molecule type" value="Genomic_DNA"/>
</dbReference>
<gene>
    <name evidence="5" type="ORF">QR98_0055060</name>
</gene>
<dbReference type="GO" id="GO:0005759">
    <property type="term" value="C:mitochondrial matrix"/>
    <property type="evidence" value="ECO:0007669"/>
    <property type="project" value="TreeGrafter"/>
</dbReference>
<dbReference type="InterPro" id="IPR057460">
    <property type="entry name" value="CAF17_C"/>
</dbReference>
<feature type="domain" description="CAF17 C-terminal" evidence="4">
    <location>
        <begin position="145"/>
        <end position="222"/>
    </location>
</feature>
<protein>
    <recommendedName>
        <fullName evidence="4">CAF17 C-terminal domain-containing protein</fullName>
    </recommendedName>
</protein>
<sequence length="228" mass="26464">MLIKNEVDERLRPNLVALLKRYKIKRKIAISKLDKFQSFVLYPNFIEKSIILKLPDAFDGFQQKNSTILALDPRNNHFGCKIISTENIVIDDLMKQFGSNSESEMKLFETNEDHYRLFRYQYGVGEGCYVGQELTARTYHTGVVRKRIMPVKIIDLIQKETLPPQNVIDANNGGKLVGRFRTNLNENGLATLKFDEINFQNSNLKLSTSGHRITAWKPSWWPDKLRQQ</sequence>
<dbReference type="SUPFAM" id="SSF103025">
    <property type="entry name" value="Folate-binding domain"/>
    <property type="match status" value="1"/>
</dbReference>
<evidence type="ECO:0000256" key="3">
    <source>
        <dbReference type="ARBA" id="ARBA00023128"/>
    </source>
</evidence>
<name>A0A132A7V8_SARSC</name>
<dbReference type="PANTHER" id="PTHR22602:SF0">
    <property type="entry name" value="TRANSFERASE CAF17, MITOCHONDRIAL-RELATED"/>
    <property type="match status" value="1"/>
</dbReference>
<evidence type="ECO:0000259" key="4">
    <source>
        <dbReference type="Pfam" id="PF25455"/>
    </source>
</evidence>
<keyword evidence="2" id="KW-0809">Transit peptide</keyword>
<dbReference type="PANTHER" id="PTHR22602">
    <property type="entry name" value="TRANSFERASE CAF17, MITOCHONDRIAL-RELATED"/>
    <property type="match status" value="1"/>
</dbReference>
<evidence type="ECO:0000313" key="6">
    <source>
        <dbReference type="Proteomes" id="UP000616769"/>
    </source>
</evidence>
<dbReference type="Proteomes" id="UP000616769">
    <property type="component" value="Unassembled WGS sequence"/>
</dbReference>
<dbReference type="Pfam" id="PF25455">
    <property type="entry name" value="Beta-barrel_CAF17_C"/>
    <property type="match status" value="1"/>
</dbReference>
<dbReference type="NCBIfam" id="TIGR03317">
    <property type="entry name" value="ygfZ_signature"/>
    <property type="match status" value="1"/>
</dbReference>
<dbReference type="Gene3D" id="2.40.30.160">
    <property type="match status" value="1"/>
</dbReference>